<comment type="caution">
    <text evidence="1">The sequence shown here is derived from an EMBL/GenBank/DDBJ whole genome shotgun (WGS) entry which is preliminary data.</text>
</comment>
<evidence type="ECO:0000313" key="1">
    <source>
        <dbReference type="EMBL" id="KRY80825.1"/>
    </source>
</evidence>
<organism evidence="1 2">
    <name type="scientific">Trichinella pseudospiralis</name>
    <name type="common">Parasitic roundworm</name>
    <dbReference type="NCBI Taxonomy" id="6337"/>
    <lineage>
        <taxon>Eukaryota</taxon>
        <taxon>Metazoa</taxon>
        <taxon>Ecdysozoa</taxon>
        <taxon>Nematoda</taxon>
        <taxon>Enoplea</taxon>
        <taxon>Dorylaimia</taxon>
        <taxon>Trichinellida</taxon>
        <taxon>Trichinellidae</taxon>
        <taxon>Trichinella</taxon>
    </lineage>
</organism>
<dbReference type="Proteomes" id="UP000054995">
    <property type="component" value="Unassembled WGS sequence"/>
</dbReference>
<reference evidence="1 2" key="1">
    <citation type="submission" date="2015-01" db="EMBL/GenBank/DDBJ databases">
        <title>Evolution of Trichinella species and genotypes.</title>
        <authorList>
            <person name="Korhonen P.K."/>
            <person name="Edoardo P."/>
            <person name="Giuseppe L.R."/>
            <person name="Gasser R.B."/>
        </authorList>
    </citation>
    <scope>NUCLEOTIDE SEQUENCE [LARGE SCALE GENOMIC DNA]</scope>
    <source>
        <strain evidence="1">ISS470</strain>
    </source>
</reference>
<dbReference type="AlphaFoldDB" id="A0A0V1F3U6"/>
<proteinExistence type="predicted"/>
<keyword evidence="2" id="KW-1185">Reference proteome</keyword>
<accession>A0A0V1F3U6</accession>
<protein>
    <submittedName>
        <fullName evidence="1">Uncharacterized protein</fullName>
    </submittedName>
</protein>
<dbReference type="EMBL" id="JYDT01000317">
    <property type="protein sequence ID" value="KRY80825.1"/>
    <property type="molecule type" value="Genomic_DNA"/>
</dbReference>
<name>A0A0V1F3U6_TRIPS</name>
<gene>
    <name evidence="1" type="ORF">T4D_969</name>
</gene>
<sequence>MDGSQLCNVIFLKCVTLFFHIFGAFSTTHTPTFCAFSQRRSFFKTKPFAISSRLVRFAEASQSFIQLQSNCKSTSPSAIKPLLFPSFRSLCAVFRPINGQQFCPAQRGITNVFSLSLLAPKPFTALQHSPSFFILKYTWIAVQGSPRFLIYAASVFLVNSTVFSSANHKQFCGAERGITHALSRFPSVPAPSTLNKFFTIFLLMRDFSKQHFTLSYTPGFPITPLTPFYPPQSPAAVLHQQLDRRFRRCAAALPGKLRIIFVRWMCSFSNCGYGLSGQMHLFFMSDAHTIYQKKHRRCHFFSTLSTDLLSSKTFVLLQTRTVLCDVRAAGAVLSGKLCTVRDQRSALHYPTSTTILGYPRLFLQQSGTLSLSHAAVICR</sequence>
<evidence type="ECO:0000313" key="2">
    <source>
        <dbReference type="Proteomes" id="UP000054995"/>
    </source>
</evidence>